<evidence type="ECO:0000256" key="7">
    <source>
        <dbReference type="PROSITE-ProRule" id="PRU10141"/>
    </source>
</evidence>
<feature type="compositionally biased region" description="Basic residues" evidence="8">
    <location>
        <begin position="442"/>
        <end position="462"/>
    </location>
</feature>
<dbReference type="GO" id="GO:0005524">
    <property type="term" value="F:ATP binding"/>
    <property type="evidence" value="ECO:0007669"/>
    <property type="project" value="UniProtKB-UniRule"/>
</dbReference>
<dbReference type="PROSITE" id="PS00108">
    <property type="entry name" value="PROTEIN_KINASE_ST"/>
    <property type="match status" value="1"/>
</dbReference>
<dbReference type="PANTHER" id="PTHR43289">
    <property type="entry name" value="MITOGEN-ACTIVATED PROTEIN KINASE KINASE KINASE 20-RELATED"/>
    <property type="match status" value="1"/>
</dbReference>
<evidence type="ECO:0000313" key="11">
    <source>
        <dbReference type="Proteomes" id="UP000315724"/>
    </source>
</evidence>
<dbReference type="OrthoDB" id="500858at2"/>
<evidence type="ECO:0000256" key="6">
    <source>
        <dbReference type="ARBA" id="ARBA00022840"/>
    </source>
</evidence>
<evidence type="ECO:0000313" key="10">
    <source>
        <dbReference type="EMBL" id="QDT31735.1"/>
    </source>
</evidence>
<dbReference type="SMART" id="SM00220">
    <property type="entry name" value="S_TKc"/>
    <property type="match status" value="1"/>
</dbReference>
<proteinExistence type="predicted"/>
<dbReference type="EMBL" id="CP036267">
    <property type="protein sequence ID" value="QDT31735.1"/>
    <property type="molecule type" value="Genomic_DNA"/>
</dbReference>
<dbReference type="InterPro" id="IPR000719">
    <property type="entry name" value="Prot_kinase_dom"/>
</dbReference>
<organism evidence="10 11">
    <name type="scientific">Thalassoglobus polymorphus</name>
    <dbReference type="NCBI Taxonomy" id="2527994"/>
    <lineage>
        <taxon>Bacteria</taxon>
        <taxon>Pseudomonadati</taxon>
        <taxon>Planctomycetota</taxon>
        <taxon>Planctomycetia</taxon>
        <taxon>Planctomycetales</taxon>
        <taxon>Planctomycetaceae</taxon>
        <taxon>Thalassoglobus</taxon>
    </lineage>
</organism>
<keyword evidence="2" id="KW-0723">Serine/threonine-protein kinase</keyword>
<dbReference type="PROSITE" id="PS00107">
    <property type="entry name" value="PROTEIN_KINASE_ATP"/>
    <property type="match status" value="1"/>
</dbReference>
<feature type="domain" description="Protein kinase" evidence="9">
    <location>
        <begin position="127"/>
        <end position="393"/>
    </location>
</feature>
<dbReference type="SUPFAM" id="SSF56436">
    <property type="entry name" value="C-type lectin-like"/>
    <property type="match status" value="1"/>
</dbReference>
<keyword evidence="3 10" id="KW-0808">Transferase</keyword>
<dbReference type="Gene3D" id="3.30.200.20">
    <property type="entry name" value="Phosphorylase Kinase, domain 1"/>
    <property type="match status" value="1"/>
</dbReference>
<dbReference type="SUPFAM" id="SSF56112">
    <property type="entry name" value="Protein kinase-like (PK-like)"/>
    <property type="match status" value="1"/>
</dbReference>
<evidence type="ECO:0000259" key="9">
    <source>
        <dbReference type="PROSITE" id="PS50011"/>
    </source>
</evidence>
<dbReference type="RefSeq" id="WP_145196541.1">
    <property type="nucleotide sequence ID" value="NZ_CP036267.1"/>
</dbReference>
<dbReference type="GO" id="GO:0004674">
    <property type="term" value="F:protein serine/threonine kinase activity"/>
    <property type="evidence" value="ECO:0007669"/>
    <property type="project" value="UniProtKB-KW"/>
</dbReference>
<dbReference type="InterPro" id="IPR011009">
    <property type="entry name" value="Kinase-like_dom_sf"/>
</dbReference>
<dbReference type="Proteomes" id="UP000315724">
    <property type="component" value="Chromosome"/>
</dbReference>
<evidence type="ECO:0000256" key="3">
    <source>
        <dbReference type="ARBA" id="ARBA00022679"/>
    </source>
</evidence>
<feature type="region of interest" description="Disordered" evidence="8">
    <location>
        <begin position="394"/>
        <end position="474"/>
    </location>
</feature>
<dbReference type="InterPro" id="IPR016187">
    <property type="entry name" value="CTDL_fold"/>
</dbReference>
<dbReference type="Pfam" id="PF00069">
    <property type="entry name" value="Pkinase"/>
    <property type="match status" value="1"/>
</dbReference>
<dbReference type="FunFam" id="1.10.510.10:FF:000021">
    <property type="entry name" value="Serine/threonine protein kinase"/>
    <property type="match status" value="1"/>
</dbReference>
<keyword evidence="6 7" id="KW-0067">ATP-binding</keyword>
<keyword evidence="5 10" id="KW-0418">Kinase</keyword>
<dbReference type="PROSITE" id="PS50011">
    <property type="entry name" value="PROTEIN_KINASE_DOM"/>
    <property type="match status" value="1"/>
</dbReference>
<sequence>MSEELSGANEQSVVVNQLIAEFMSRSDTGDTLTPEQFIAAHPEHADELKQHFANVDLLEGLKETGPAGIAETMVAACDEGEISTEDPTANTIVRGAADSETSVTRDHQRKNTGSATNIEIPETFGRYAIQKVLGQGAMGAVYLAKDTQLDRDVALKIPKFGDGNGVDDEELLERFYREARASATIRSINICPVHDVGEIDGQHYITMAYIEGRPLKDFTKSKKSHSEKQIITTIRKLALGLAEAHKIGVVHRDLKPANIMVDLKGEPVVMDFGLARRSSSDDVQVTQSGAILGTPAYMAPEQVAGDQSAIDHRVDIYALGIIMYELITGEMPFKGNLMSILQQIALNNPKKPSELRKDIDPRLEAICLKMMAGDQTKRYQSMSDVAADLQDVLRNPGKRQKKEQAKKTEPKPTSIPTANEESNPALISVAQPKPYAAQLREKKSKAAKKPKPTGKASPRSKKTAPVGSGSSRPPKKFLIAGGLGGLILLLGIVFLVRIGKYEVQITLDDPTITLSVDGEVLNIKDGQDVYKLSAGKHKLQLQKEGLKKHVEEFNVTKDGQTVLTATVVNGNLDGLLNGEKSKGIGYRGKIVGSKSLHTEAMLQEGNTTGNRLRFAEDDYVKIPSLKFDGTDPVTVEAYVDLTSEPQPDESTSTPMFPIANFGGLIALQRTNWGKTSGWTAVMWTKDNVRVTRNFVTDSLSGHIAIVYDGADLQLFFNGIPSQESLYLNNGEEEIDVLPEVMSFPMSTFLGKIPNPAWTRSFYGELSEIRVSKIARYTKPYQPKTRLESDEHTLAHYNFQEGTGDTLKDSSGNGHHGKIIGAKWVKTTSPTTSSPPPAIAPFDAAAAKAHQKAWADYLGLPVEKEVELPGGEKMVFMLIPPGEFLMGSSEDERAKFLAETETDPNPAFYDRILTEGPQHSTRITQPFYLGKFEVTQAQWQTVMGNNPSKDQREPAKPVEQVSWDDVQRFLAKLREETSTARHKFMLPTEAQWEFACRAGTTTPWHSGNSEDELQRVAWVVTNSKGMVHQVGQLASNGFGLHDMHGNVFEWCSDWHAENSYTDAPVEDPKGVETGLERVCRGGTRWGSLSAARSAYRGKKPPSTAWDFVGFRLAMTIDVTKLETSQIPPAELHGSGDILKDSSGNGYDGKIIGAKWVPVADDNHTRQVQAAAQSEQLGMIFDSPETYAVVDELGIDFSEPFTCEMWTRPFVVQEDQPQFSRQAFRFGPVSFVNHHGPKHHGPRWQMIIGNNLPKTSNADIKVAYVGQKSLVETKTQRQHVALQWTGEYFTLYVDGENQKFGFLTGGRASHTVPEMMNAFLDANTSSKLEISRASSFVPHPLHGVIEQFRVSKGVKYQSKFTPRHLVPDQSTVALYDFNRENGDTLKDSSGNGHDGKIVGAKWVSIDGPSGSDRVTRSTGAASTVPLTASPSLVELLTSANSDWTRPENLGPTINTPRDELRPTLTVDQLNLYFARDGKLLVATRDRREDPFGEATEVTGKGISSESAAGPFLFDRDLRLAYAVRRDGHDRIMMTSRPATDQPFETVVDTEIYGHWPTLTADGLIMVYRSDYLPRRLLMTERPSLDSAFGKPVELFPSGGTEPFLSADGLTLIFGRANTNYMFVTSRKSREESFGVPVNVGKPFTEGTFNGAPWISREHDAIYFLSRRPGGIGDHDIYVSTRDIQTPDAVAD</sequence>
<protein>
    <recommendedName>
        <fullName evidence="1">non-specific serine/threonine protein kinase</fullName>
        <ecNumber evidence="1">2.7.11.1</ecNumber>
    </recommendedName>
</protein>
<evidence type="ECO:0000256" key="4">
    <source>
        <dbReference type="ARBA" id="ARBA00022741"/>
    </source>
</evidence>
<dbReference type="InterPro" id="IPR017441">
    <property type="entry name" value="Protein_kinase_ATP_BS"/>
</dbReference>
<name>A0A517QJG6_9PLAN</name>
<gene>
    <name evidence="10" type="primary">prkC_5</name>
    <name evidence="10" type="ORF">Mal48_09710</name>
</gene>
<dbReference type="KEGG" id="tpol:Mal48_09710"/>
<dbReference type="PANTHER" id="PTHR43289:SF6">
    <property type="entry name" value="SERINE_THREONINE-PROTEIN KINASE NEKL-3"/>
    <property type="match status" value="1"/>
</dbReference>
<dbReference type="SUPFAM" id="SSF49899">
    <property type="entry name" value="Concanavalin A-like lectins/glucanases"/>
    <property type="match status" value="2"/>
</dbReference>
<dbReference type="InterPro" id="IPR005532">
    <property type="entry name" value="SUMF_dom"/>
</dbReference>
<keyword evidence="11" id="KW-1185">Reference proteome</keyword>
<dbReference type="Pfam" id="PF03781">
    <property type="entry name" value="FGE-sulfatase"/>
    <property type="match status" value="1"/>
</dbReference>
<dbReference type="EC" id="2.7.11.1" evidence="1"/>
<dbReference type="CDD" id="cd14014">
    <property type="entry name" value="STKc_PknB_like"/>
    <property type="match status" value="1"/>
</dbReference>
<accession>A0A517QJG6</accession>
<dbReference type="Gene3D" id="1.10.510.10">
    <property type="entry name" value="Transferase(Phosphotransferase) domain 1"/>
    <property type="match status" value="1"/>
</dbReference>
<dbReference type="InterPro" id="IPR008271">
    <property type="entry name" value="Ser/Thr_kinase_AS"/>
</dbReference>
<reference evidence="10 11" key="1">
    <citation type="submission" date="2019-02" db="EMBL/GenBank/DDBJ databases">
        <title>Deep-cultivation of Planctomycetes and their phenomic and genomic characterization uncovers novel biology.</title>
        <authorList>
            <person name="Wiegand S."/>
            <person name="Jogler M."/>
            <person name="Boedeker C."/>
            <person name="Pinto D."/>
            <person name="Vollmers J."/>
            <person name="Rivas-Marin E."/>
            <person name="Kohn T."/>
            <person name="Peeters S.H."/>
            <person name="Heuer A."/>
            <person name="Rast P."/>
            <person name="Oberbeckmann S."/>
            <person name="Bunk B."/>
            <person name="Jeske O."/>
            <person name="Meyerdierks A."/>
            <person name="Storesund J.E."/>
            <person name="Kallscheuer N."/>
            <person name="Luecker S."/>
            <person name="Lage O.M."/>
            <person name="Pohl T."/>
            <person name="Merkel B.J."/>
            <person name="Hornburger P."/>
            <person name="Mueller R.-W."/>
            <person name="Bruemmer F."/>
            <person name="Labrenz M."/>
            <person name="Spormann A.M."/>
            <person name="Op den Camp H."/>
            <person name="Overmann J."/>
            <person name="Amann R."/>
            <person name="Jetten M.S.M."/>
            <person name="Mascher T."/>
            <person name="Medema M.H."/>
            <person name="Devos D.P."/>
            <person name="Kaster A.-K."/>
            <person name="Ovreas L."/>
            <person name="Rohde M."/>
            <person name="Galperin M.Y."/>
            <person name="Jogler C."/>
        </authorList>
    </citation>
    <scope>NUCLEOTIDE SEQUENCE [LARGE SCALE GENOMIC DNA]</scope>
    <source>
        <strain evidence="10 11">Mal48</strain>
    </source>
</reference>
<evidence type="ECO:0000256" key="5">
    <source>
        <dbReference type="ARBA" id="ARBA00022777"/>
    </source>
</evidence>
<evidence type="ECO:0000256" key="8">
    <source>
        <dbReference type="SAM" id="MobiDB-lite"/>
    </source>
</evidence>
<dbReference type="InterPro" id="IPR013320">
    <property type="entry name" value="ConA-like_dom_sf"/>
</dbReference>
<dbReference type="InterPro" id="IPR042095">
    <property type="entry name" value="SUMF_sf"/>
</dbReference>
<feature type="binding site" evidence="7">
    <location>
        <position position="156"/>
    </location>
    <ligand>
        <name>ATP</name>
        <dbReference type="ChEBI" id="CHEBI:30616"/>
    </ligand>
</feature>
<keyword evidence="4 7" id="KW-0547">Nucleotide-binding</keyword>
<evidence type="ECO:0000256" key="2">
    <source>
        <dbReference type="ARBA" id="ARBA00022527"/>
    </source>
</evidence>
<dbReference type="Gene3D" id="2.60.120.200">
    <property type="match status" value="2"/>
</dbReference>
<evidence type="ECO:0000256" key="1">
    <source>
        <dbReference type="ARBA" id="ARBA00012513"/>
    </source>
</evidence>
<dbReference type="Gene3D" id="3.90.1580.10">
    <property type="entry name" value="paralog of FGE (formylglycine-generating enzyme)"/>
    <property type="match status" value="1"/>
</dbReference>